<accession>A0AAD7RVA7</accession>
<dbReference type="EMBL" id="JAINUG010000162">
    <property type="protein sequence ID" value="KAJ8391039.1"/>
    <property type="molecule type" value="Genomic_DNA"/>
</dbReference>
<comment type="caution">
    <text evidence="1">The sequence shown here is derived from an EMBL/GenBank/DDBJ whole genome shotgun (WGS) entry which is preliminary data.</text>
</comment>
<organism evidence="1 2">
    <name type="scientific">Aldrovandia affinis</name>
    <dbReference type="NCBI Taxonomy" id="143900"/>
    <lineage>
        <taxon>Eukaryota</taxon>
        <taxon>Metazoa</taxon>
        <taxon>Chordata</taxon>
        <taxon>Craniata</taxon>
        <taxon>Vertebrata</taxon>
        <taxon>Euteleostomi</taxon>
        <taxon>Actinopterygii</taxon>
        <taxon>Neopterygii</taxon>
        <taxon>Teleostei</taxon>
        <taxon>Notacanthiformes</taxon>
        <taxon>Halosauridae</taxon>
        <taxon>Aldrovandia</taxon>
    </lineage>
</organism>
<proteinExistence type="predicted"/>
<protein>
    <submittedName>
        <fullName evidence="1">Uncharacterized protein</fullName>
    </submittedName>
</protein>
<gene>
    <name evidence="1" type="ORF">AAFF_G00096600</name>
</gene>
<evidence type="ECO:0000313" key="1">
    <source>
        <dbReference type="EMBL" id="KAJ8391039.1"/>
    </source>
</evidence>
<dbReference type="AlphaFoldDB" id="A0AAD7RVA7"/>
<dbReference type="Proteomes" id="UP001221898">
    <property type="component" value="Unassembled WGS sequence"/>
</dbReference>
<sequence>MYPRDKARFSSGGVPGCGSVQLLGSLFFPVMHAAREITPSHHHSEPYQHRWDRINTKALAAIPRSCVTFSRCAGALEPNAGWGISLGERDPLRKPEEMRWLDAVFPRGDPPT</sequence>
<evidence type="ECO:0000313" key="2">
    <source>
        <dbReference type="Proteomes" id="UP001221898"/>
    </source>
</evidence>
<name>A0AAD7RVA7_9TELE</name>
<reference evidence="1" key="1">
    <citation type="journal article" date="2023" name="Science">
        <title>Genome structures resolve the early diversification of teleost fishes.</title>
        <authorList>
            <person name="Parey E."/>
            <person name="Louis A."/>
            <person name="Montfort J."/>
            <person name="Bouchez O."/>
            <person name="Roques C."/>
            <person name="Iampietro C."/>
            <person name="Lluch J."/>
            <person name="Castinel A."/>
            <person name="Donnadieu C."/>
            <person name="Desvignes T."/>
            <person name="Floi Bucao C."/>
            <person name="Jouanno E."/>
            <person name="Wen M."/>
            <person name="Mejri S."/>
            <person name="Dirks R."/>
            <person name="Jansen H."/>
            <person name="Henkel C."/>
            <person name="Chen W.J."/>
            <person name="Zahm M."/>
            <person name="Cabau C."/>
            <person name="Klopp C."/>
            <person name="Thompson A.W."/>
            <person name="Robinson-Rechavi M."/>
            <person name="Braasch I."/>
            <person name="Lecointre G."/>
            <person name="Bobe J."/>
            <person name="Postlethwait J.H."/>
            <person name="Berthelot C."/>
            <person name="Roest Crollius H."/>
            <person name="Guiguen Y."/>
        </authorList>
    </citation>
    <scope>NUCLEOTIDE SEQUENCE</scope>
    <source>
        <strain evidence="1">NC1722</strain>
    </source>
</reference>
<keyword evidence="2" id="KW-1185">Reference proteome</keyword>